<accession>A0A6C0B363</accession>
<protein>
    <submittedName>
        <fullName evidence="1">Uncharacterized protein</fullName>
    </submittedName>
</protein>
<proteinExistence type="predicted"/>
<dbReference type="PANTHER" id="PTHR12555">
    <property type="entry name" value="UBIQUITIN FUSION DEGRADATON PROTEIN 1"/>
    <property type="match status" value="1"/>
</dbReference>
<name>A0A6C0B363_9ZZZZ</name>
<reference evidence="1" key="1">
    <citation type="journal article" date="2020" name="Nature">
        <title>Giant virus diversity and host interactions through global metagenomics.</title>
        <authorList>
            <person name="Schulz F."/>
            <person name="Roux S."/>
            <person name="Paez-Espino D."/>
            <person name="Jungbluth S."/>
            <person name="Walsh D.A."/>
            <person name="Denef V.J."/>
            <person name="McMahon K.D."/>
            <person name="Konstantinidis K.T."/>
            <person name="Eloe-Fadrosh E.A."/>
            <person name="Kyrpides N.C."/>
            <person name="Woyke T."/>
        </authorList>
    </citation>
    <scope>NUCLEOTIDE SEQUENCE</scope>
    <source>
        <strain evidence="1">GVMAG-M-3300009422-16</strain>
    </source>
</reference>
<dbReference type="PANTHER" id="PTHR12555:SF13">
    <property type="entry name" value="UBIQUITIN RECOGNITION FACTOR IN ER-ASSOCIATED DEGRADATION PROTEIN 1"/>
    <property type="match status" value="1"/>
</dbReference>
<dbReference type="GO" id="GO:0006511">
    <property type="term" value="P:ubiquitin-dependent protein catabolic process"/>
    <property type="evidence" value="ECO:0007669"/>
    <property type="project" value="InterPro"/>
</dbReference>
<sequence>MSLKILPESFIINDINISNSHNCLICPSVLNKFKEIILDNADGCIFKIDFTHEIFKTQITEYVNCLEFTAPKGTIILSNKLFDKLFIDFTGEYYLNIDVFLPPQATKVIFKIENKDIFNKADIKGFLEKGIDKNFKFLQVDQCITVGSIALKVKELEPYNICLINNTDLEVEFDIPIELPPPLPENKETIVNQQEINSIDTCEPDDNSDLQTLTRDELRKQRLKFYTNFKV</sequence>
<dbReference type="Gene3D" id="3.10.330.10">
    <property type="match status" value="1"/>
</dbReference>
<dbReference type="EMBL" id="MN739059">
    <property type="protein sequence ID" value="QHS86657.1"/>
    <property type="molecule type" value="Genomic_DNA"/>
</dbReference>
<dbReference type="GO" id="GO:0036503">
    <property type="term" value="P:ERAD pathway"/>
    <property type="evidence" value="ECO:0007669"/>
    <property type="project" value="TreeGrafter"/>
</dbReference>
<organism evidence="1">
    <name type="scientific">viral metagenome</name>
    <dbReference type="NCBI Taxonomy" id="1070528"/>
    <lineage>
        <taxon>unclassified sequences</taxon>
        <taxon>metagenomes</taxon>
        <taxon>organismal metagenomes</taxon>
    </lineage>
</organism>
<dbReference type="AlphaFoldDB" id="A0A6C0B363"/>
<dbReference type="GO" id="GO:0034098">
    <property type="term" value="C:VCP-NPL4-UFD1 AAA ATPase complex"/>
    <property type="evidence" value="ECO:0007669"/>
    <property type="project" value="TreeGrafter"/>
</dbReference>
<dbReference type="InterPro" id="IPR004854">
    <property type="entry name" value="Ufd1-like"/>
</dbReference>
<dbReference type="GO" id="GO:0031593">
    <property type="term" value="F:polyubiquitin modification-dependent protein binding"/>
    <property type="evidence" value="ECO:0007669"/>
    <property type="project" value="TreeGrafter"/>
</dbReference>
<evidence type="ECO:0000313" key="1">
    <source>
        <dbReference type="EMBL" id="QHS86657.1"/>
    </source>
</evidence>